<evidence type="ECO:0000313" key="2">
    <source>
        <dbReference type="EMBL" id="RCN45547.1"/>
    </source>
</evidence>
<feature type="compositionally biased region" description="Basic residues" evidence="1">
    <location>
        <begin position="230"/>
        <end position="245"/>
    </location>
</feature>
<evidence type="ECO:0000256" key="1">
    <source>
        <dbReference type="SAM" id="MobiDB-lite"/>
    </source>
</evidence>
<name>A0A368GRH3_ANCCA</name>
<dbReference type="OrthoDB" id="5876666at2759"/>
<dbReference type="STRING" id="29170.A0A368GRH3"/>
<feature type="region of interest" description="Disordered" evidence="1">
    <location>
        <begin position="106"/>
        <end position="133"/>
    </location>
</feature>
<evidence type="ECO:0000313" key="3">
    <source>
        <dbReference type="Proteomes" id="UP000252519"/>
    </source>
</evidence>
<dbReference type="EMBL" id="JOJR01000098">
    <property type="protein sequence ID" value="RCN45547.1"/>
    <property type="molecule type" value="Genomic_DNA"/>
</dbReference>
<organism evidence="2 3">
    <name type="scientific">Ancylostoma caninum</name>
    <name type="common">Dog hookworm</name>
    <dbReference type="NCBI Taxonomy" id="29170"/>
    <lineage>
        <taxon>Eukaryota</taxon>
        <taxon>Metazoa</taxon>
        <taxon>Ecdysozoa</taxon>
        <taxon>Nematoda</taxon>
        <taxon>Chromadorea</taxon>
        <taxon>Rhabditida</taxon>
        <taxon>Rhabditina</taxon>
        <taxon>Rhabditomorpha</taxon>
        <taxon>Strongyloidea</taxon>
        <taxon>Ancylostomatidae</taxon>
        <taxon>Ancylostomatinae</taxon>
        <taxon>Ancylostoma</taxon>
    </lineage>
</organism>
<accession>A0A368GRH3</accession>
<feature type="region of interest" description="Disordered" evidence="1">
    <location>
        <begin position="31"/>
        <end position="63"/>
    </location>
</feature>
<reference evidence="2 3" key="1">
    <citation type="submission" date="2014-10" db="EMBL/GenBank/DDBJ databases">
        <title>Draft genome of the hookworm Ancylostoma caninum.</title>
        <authorList>
            <person name="Mitreva M."/>
        </authorList>
    </citation>
    <scope>NUCLEOTIDE SEQUENCE [LARGE SCALE GENOMIC DNA]</scope>
    <source>
        <strain evidence="2 3">Baltimore</strain>
    </source>
</reference>
<proteinExistence type="predicted"/>
<sequence length="257" mass="28322">MGRTDAPTTPLEVLPQRPNLFSRVNAEAHKASELAANPTSYRSRARATVGPSTNDTAIPSSGPRLYGAQTRHFYSFGVPSRYSSLIQAVDSETMKVRNSLTQDGTASLKRSLKSRSRGPVFSGTGEVATRGEGRSSNPFPAYVGLIIERRTPQPVDVIIDRSSQIPLASHIRTSFDDQLQQPAFLQREADSEASTPPPPVTFPSPFSPSPESFNPLPSPTSQMMTTIRKPWSKRFKRIKHGRRVWKGNSFPKGEDRT</sequence>
<feature type="region of interest" description="Disordered" evidence="1">
    <location>
        <begin position="186"/>
        <end position="257"/>
    </location>
</feature>
<protein>
    <submittedName>
        <fullName evidence="2">Uncharacterized protein</fullName>
    </submittedName>
</protein>
<comment type="caution">
    <text evidence="2">The sequence shown here is derived from an EMBL/GenBank/DDBJ whole genome shotgun (WGS) entry which is preliminary data.</text>
</comment>
<gene>
    <name evidence="2" type="ORF">ANCCAN_08382</name>
</gene>
<keyword evidence="3" id="KW-1185">Reference proteome</keyword>
<feature type="compositionally biased region" description="Pro residues" evidence="1">
    <location>
        <begin position="195"/>
        <end position="208"/>
    </location>
</feature>
<dbReference type="AlphaFoldDB" id="A0A368GRH3"/>
<dbReference type="Proteomes" id="UP000252519">
    <property type="component" value="Unassembled WGS sequence"/>
</dbReference>
<feature type="compositionally biased region" description="Polar residues" evidence="1">
    <location>
        <begin position="50"/>
        <end position="59"/>
    </location>
</feature>